<dbReference type="Gene3D" id="1.20.950.20">
    <property type="entry name" value="Transmembrane di-heme cytochromes, Chain C"/>
    <property type="match status" value="1"/>
</dbReference>
<evidence type="ECO:0000313" key="2">
    <source>
        <dbReference type="EMBL" id="BCS95627.1"/>
    </source>
</evidence>
<evidence type="ECO:0000313" key="3">
    <source>
        <dbReference type="Proteomes" id="UP001320148"/>
    </source>
</evidence>
<reference evidence="2 3" key="1">
    <citation type="submission" date="2021-02" db="EMBL/GenBank/DDBJ databases">
        <title>Complete genome of Desulfoluna sp. strain ASN36.</title>
        <authorList>
            <person name="Takahashi A."/>
            <person name="Kojima H."/>
            <person name="Fukui M."/>
        </authorList>
    </citation>
    <scope>NUCLEOTIDE SEQUENCE [LARGE SCALE GENOMIC DNA]</scope>
    <source>
        <strain evidence="2 3">ASN36</strain>
    </source>
</reference>
<keyword evidence="1" id="KW-1133">Transmembrane helix</keyword>
<keyword evidence="1" id="KW-0472">Membrane</keyword>
<accession>A0ABM7PEN5</accession>
<dbReference type="NCBIfam" id="NF045716">
    <property type="entry name" value="sulf_resp_HmcE"/>
    <property type="match status" value="1"/>
</dbReference>
<feature type="transmembrane region" description="Helical" evidence="1">
    <location>
        <begin position="110"/>
        <end position="131"/>
    </location>
</feature>
<protein>
    <recommendedName>
        <fullName evidence="4">NarG-like domain-containing protein</fullName>
    </recommendedName>
</protein>
<dbReference type="InterPro" id="IPR036197">
    <property type="entry name" value="NarG-like_sf"/>
</dbReference>
<proteinExistence type="predicted"/>
<feature type="transmembrane region" description="Helical" evidence="1">
    <location>
        <begin position="9"/>
        <end position="29"/>
    </location>
</feature>
<organism evidence="2 3">
    <name type="scientific">Desulfoluna limicola</name>
    <dbReference type="NCBI Taxonomy" id="2810562"/>
    <lineage>
        <taxon>Bacteria</taxon>
        <taxon>Pseudomonadati</taxon>
        <taxon>Thermodesulfobacteriota</taxon>
        <taxon>Desulfobacteria</taxon>
        <taxon>Desulfobacterales</taxon>
        <taxon>Desulfolunaceae</taxon>
        <taxon>Desulfoluna</taxon>
    </lineage>
</organism>
<feature type="transmembrane region" description="Helical" evidence="1">
    <location>
        <begin position="143"/>
        <end position="165"/>
    </location>
</feature>
<dbReference type="InterPro" id="IPR054903">
    <property type="entry name" value="sulf_resp_HmcE"/>
</dbReference>
<dbReference type="Proteomes" id="UP001320148">
    <property type="component" value="Chromosome"/>
</dbReference>
<feature type="transmembrane region" description="Helical" evidence="1">
    <location>
        <begin position="73"/>
        <end position="98"/>
    </location>
</feature>
<dbReference type="EMBL" id="AP024488">
    <property type="protein sequence ID" value="BCS95627.1"/>
    <property type="molecule type" value="Genomic_DNA"/>
</dbReference>
<evidence type="ECO:0008006" key="4">
    <source>
        <dbReference type="Google" id="ProtNLM"/>
    </source>
</evidence>
<keyword evidence="1" id="KW-0812">Transmembrane</keyword>
<sequence>MYHVITGPLLWLSFGIFFIGCLTHVVLYVKNLDWELDRVSYTSHVAWGIKGALRSVCFWMTPYGTRSWRQKPLYSLMFYLLHVGGVLAPLFLSAHVVILNTRWGVSVPTLPGVVADVFTVGVIVAVVGLLIRRLIRAEVRALTTCREIGTLVIAVAPFVTGFIAYHQIGNSAFWTMAHILSGEMLLVAVPFTKLSHIVLFFCSRIQIGMDFGIKRGGMKSVGMPC</sequence>
<dbReference type="RefSeq" id="WP_236891901.1">
    <property type="nucleotide sequence ID" value="NZ_AP024488.1"/>
</dbReference>
<name>A0ABM7PEN5_9BACT</name>
<dbReference type="SUPFAM" id="SSF103501">
    <property type="entry name" value="Respiratory nitrate reductase 1 gamma chain"/>
    <property type="match status" value="1"/>
</dbReference>
<evidence type="ECO:0000256" key="1">
    <source>
        <dbReference type="SAM" id="Phobius"/>
    </source>
</evidence>
<keyword evidence="3" id="KW-1185">Reference proteome</keyword>
<gene>
    <name evidence="2" type="ORF">DSLASN_12590</name>
</gene>
<feature type="transmembrane region" description="Helical" evidence="1">
    <location>
        <begin position="185"/>
        <end position="205"/>
    </location>
</feature>